<dbReference type="AlphaFoldDB" id="A0A165QYX9"/>
<accession>A0A165QYX9</accession>
<sequence>MLPVNHESAHKQSHLAAIPTDRIKHTCYRERSDHRSTAGSFQRAPYPSKILKSYSLIAPSRLVSIGLHCSPDITCTRYVRTFDQKQNNATSIAICPGQWTLPDAPDLPIVLRGLRNLLPCHTSTRCGITFPRNASIVLIVRLICPPLYTAHHAADLRASSQAYACGHPPSREFSGRSEVCCMWRNVVYRAGATHG</sequence>
<proteinExistence type="predicted"/>
<name>A0A165QYX9_9APHY</name>
<protein>
    <submittedName>
        <fullName evidence="1">Uncharacterized protein</fullName>
    </submittedName>
</protein>
<evidence type="ECO:0000313" key="2">
    <source>
        <dbReference type="Proteomes" id="UP000076727"/>
    </source>
</evidence>
<gene>
    <name evidence="1" type="ORF">DAEQUDRAFT_223755</name>
</gene>
<organism evidence="1 2">
    <name type="scientific">Daedalea quercina L-15889</name>
    <dbReference type="NCBI Taxonomy" id="1314783"/>
    <lineage>
        <taxon>Eukaryota</taxon>
        <taxon>Fungi</taxon>
        <taxon>Dikarya</taxon>
        <taxon>Basidiomycota</taxon>
        <taxon>Agaricomycotina</taxon>
        <taxon>Agaricomycetes</taxon>
        <taxon>Polyporales</taxon>
        <taxon>Fomitopsis</taxon>
    </lineage>
</organism>
<reference evidence="1 2" key="1">
    <citation type="journal article" date="2016" name="Mol. Biol. Evol.">
        <title>Comparative Genomics of Early-Diverging Mushroom-Forming Fungi Provides Insights into the Origins of Lignocellulose Decay Capabilities.</title>
        <authorList>
            <person name="Nagy L.G."/>
            <person name="Riley R."/>
            <person name="Tritt A."/>
            <person name="Adam C."/>
            <person name="Daum C."/>
            <person name="Floudas D."/>
            <person name="Sun H."/>
            <person name="Yadav J.S."/>
            <person name="Pangilinan J."/>
            <person name="Larsson K.H."/>
            <person name="Matsuura K."/>
            <person name="Barry K."/>
            <person name="Labutti K."/>
            <person name="Kuo R."/>
            <person name="Ohm R.A."/>
            <person name="Bhattacharya S.S."/>
            <person name="Shirouzu T."/>
            <person name="Yoshinaga Y."/>
            <person name="Martin F.M."/>
            <person name="Grigoriev I.V."/>
            <person name="Hibbett D.S."/>
        </authorList>
    </citation>
    <scope>NUCLEOTIDE SEQUENCE [LARGE SCALE GENOMIC DNA]</scope>
    <source>
        <strain evidence="1 2">L-15889</strain>
    </source>
</reference>
<evidence type="ECO:0000313" key="1">
    <source>
        <dbReference type="EMBL" id="KZT70100.1"/>
    </source>
</evidence>
<dbReference type="Proteomes" id="UP000076727">
    <property type="component" value="Unassembled WGS sequence"/>
</dbReference>
<dbReference type="EMBL" id="KV429053">
    <property type="protein sequence ID" value="KZT70100.1"/>
    <property type="molecule type" value="Genomic_DNA"/>
</dbReference>
<keyword evidence="2" id="KW-1185">Reference proteome</keyword>